<gene>
    <name evidence="1" type="ORF">GQ588_02495</name>
</gene>
<reference evidence="1 2" key="1">
    <citation type="submission" date="2019-12" db="EMBL/GenBank/DDBJ databases">
        <title>Sequence classification of anaerobic respiratory reductive dehalogenases: First we see many, then we see few.</title>
        <authorList>
            <person name="Molenda O."/>
            <person name="Puentes Jacome L.A."/>
            <person name="Cao X."/>
            <person name="Nesbo C.L."/>
            <person name="Tang S."/>
            <person name="Morson N."/>
            <person name="Patron J."/>
            <person name="Lomheim L."/>
            <person name="Wishart D.S."/>
            <person name="Edwards E.A."/>
        </authorList>
    </citation>
    <scope>NUCLEOTIDE SEQUENCE [LARGE SCALE GENOMIC DNA]</scope>
    <source>
        <strain evidence="1 2">12DCA</strain>
    </source>
</reference>
<name>A0A857DG29_9FIRM</name>
<protein>
    <submittedName>
        <fullName evidence="1">Uncharacterized protein</fullName>
    </submittedName>
</protein>
<dbReference type="RefSeq" id="WP_019225177.1">
    <property type="nucleotide sequence ID" value="NZ_CP046996.1"/>
</dbReference>
<dbReference type="Proteomes" id="UP000430508">
    <property type="component" value="Chromosome"/>
</dbReference>
<evidence type="ECO:0000313" key="1">
    <source>
        <dbReference type="EMBL" id="QGZ99597.1"/>
    </source>
</evidence>
<evidence type="ECO:0000313" key="2">
    <source>
        <dbReference type="Proteomes" id="UP000430508"/>
    </source>
</evidence>
<proteinExistence type="predicted"/>
<sequence>MTKPKPKTKYWTKYVYVIKPTEITQDGNGNVEEVEIQVNRTTSVYKTL</sequence>
<accession>A0A857DG29</accession>
<organism evidence="1 2">
    <name type="scientific">Dehalobacter restrictus</name>
    <dbReference type="NCBI Taxonomy" id="55583"/>
    <lineage>
        <taxon>Bacteria</taxon>
        <taxon>Bacillati</taxon>
        <taxon>Bacillota</taxon>
        <taxon>Clostridia</taxon>
        <taxon>Eubacteriales</taxon>
        <taxon>Desulfitobacteriaceae</taxon>
        <taxon>Dehalobacter</taxon>
    </lineage>
</organism>
<dbReference type="AlphaFoldDB" id="A0A857DG29"/>
<dbReference type="EMBL" id="CP046996">
    <property type="protein sequence ID" value="QGZ99597.1"/>
    <property type="molecule type" value="Genomic_DNA"/>
</dbReference>